<sequence length="333" mass="35892">MQIRDNSMALGLDAETGRQRQQALRLEQSARAAWLYYVGGRTQDEIAAELGVSRQVVQRLVSRAVSEKLIKFRIDHPIASCLEQAARLIDRYGLVECEVVPCSAAGINPVRGIAIAGATYLERWFARPRGATIGFSTGRTLRAVAAETSPVEATQHRIFSLCGTMSRDGRASPFEVVLRFADLTGGECFPMPLPVVASTVEERILLQDQRPFQRLRQLAQTAGLFVLGIGTVGWGAPLHKDGFLVEAELHQLLTAGAVGELASWPFDAQGVLIENGVSERMTALGPDPLPGRTIMGMAGGIEKVPAIRGALRGRLVNALITDELTAAALLTEA</sequence>
<feature type="domain" description="HTH marR-type" evidence="6">
    <location>
        <begin position="34"/>
        <end position="73"/>
    </location>
</feature>
<evidence type="ECO:0000259" key="5">
    <source>
        <dbReference type="Pfam" id="PF04198"/>
    </source>
</evidence>
<comment type="similarity">
    <text evidence="1">Belongs to the SorC transcriptional regulatory family.</text>
</comment>
<dbReference type="Pfam" id="PF12802">
    <property type="entry name" value="MarR_2"/>
    <property type="match status" value="1"/>
</dbReference>
<evidence type="ECO:0000256" key="4">
    <source>
        <dbReference type="ARBA" id="ARBA00023163"/>
    </source>
</evidence>
<evidence type="ECO:0000313" key="8">
    <source>
        <dbReference type="Proteomes" id="UP000197065"/>
    </source>
</evidence>
<dbReference type="InterPro" id="IPR036388">
    <property type="entry name" value="WH-like_DNA-bd_sf"/>
</dbReference>
<feature type="domain" description="Sugar-binding" evidence="5">
    <location>
        <begin position="77"/>
        <end position="330"/>
    </location>
</feature>
<keyword evidence="4" id="KW-0804">Transcription</keyword>
<evidence type="ECO:0000256" key="2">
    <source>
        <dbReference type="ARBA" id="ARBA00023015"/>
    </source>
</evidence>
<keyword evidence="8" id="KW-1185">Reference proteome</keyword>
<keyword evidence="3 7" id="KW-0238">DNA-binding</keyword>
<dbReference type="Gene3D" id="1.10.10.10">
    <property type="entry name" value="Winged helix-like DNA-binding domain superfamily/Winged helix DNA-binding domain"/>
    <property type="match status" value="1"/>
</dbReference>
<evidence type="ECO:0000256" key="3">
    <source>
        <dbReference type="ARBA" id="ARBA00023125"/>
    </source>
</evidence>
<dbReference type="EMBL" id="FYEH01000004">
    <property type="protein sequence ID" value="SNB64960.1"/>
    <property type="molecule type" value="Genomic_DNA"/>
</dbReference>
<dbReference type="SUPFAM" id="SSF100950">
    <property type="entry name" value="NagB/RpiA/CoA transferase-like"/>
    <property type="match status" value="1"/>
</dbReference>
<dbReference type="InterPro" id="IPR037171">
    <property type="entry name" value="NagB/RpiA_transferase-like"/>
</dbReference>
<dbReference type="Pfam" id="PF04198">
    <property type="entry name" value="Sugar-bind"/>
    <property type="match status" value="1"/>
</dbReference>
<dbReference type="Gene3D" id="3.40.50.1360">
    <property type="match status" value="1"/>
</dbReference>
<proteinExistence type="inferred from homology"/>
<dbReference type="InterPro" id="IPR051054">
    <property type="entry name" value="SorC_transcr_regulators"/>
</dbReference>
<dbReference type="AlphaFoldDB" id="A0A212QZ11"/>
<dbReference type="GO" id="GO:0030246">
    <property type="term" value="F:carbohydrate binding"/>
    <property type="evidence" value="ECO:0007669"/>
    <property type="project" value="InterPro"/>
</dbReference>
<evidence type="ECO:0000259" key="6">
    <source>
        <dbReference type="Pfam" id="PF12802"/>
    </source>
</evidence>
<dbReference type="SUPFAM" id="SSF88659">
    <property type="entry name" value="Sigma3 and sigma4 domains of RNA polymerase sigma factors"/>
    <property type="match status" value="1"/>
</dbReference>
<dbReference type="Proteomes" id="UP000197065">
    <property type="component" value="Unassembled WGS sequence"/>
</dbReference>
<dbReference type="InterPro" id="IPR007324">
    <property type="entry name" value="Sugar-bd_dom_put"/>
</dbReference>
<accession>A0A212QZ11</accession>
<organism evidence="7 8">
    <name type="scientific">Arboricoccus pini</name>
    <dbReference type="NCBI Taxonomy" id="1963835"/>
    <lineage>
        <taxon>Bacteria</taxon>
        <taxon>Pseudomonadati</taxon>
        <taxon>Pseudomonadota</taxon>
        <taxon>Alphaproteobacteria</taxon>
        <taxon>Geminicoccales</taxon>
        <taxon>Geminicoccaceae</taxon>
        <taxon>Arboricoccus</taxon>
    </lineage>
</organism>
<name>A0A212QZ11_9PROT</name>
<dbReference type="PANTHER" id="PTHR34294">
    <property type="entry name" value="TRANSCRIPTIONAL REGULATOR-RELATED"/>
    <property type="match status" value="1"/>
</dbReference>
<dbReference type="InterPro" id="IPR013324">
    <property type="entry name" value="RNA_pol_sigma_r3/r4-like"/>
</dbReference>
<keyword evidence="2" id="KW-0805">Transcription regulation</keyword>
<dbReference type="GO" id="GO:0003677">
    <property type="term" value="F:DNA binding"/>
    <property type="evidence" value="ECO:0007669"/>
    <property type="project" value="UniProtKB-KW"/>
</dbReference>
<protein>
    <submittedName>
        <fullName evidence="7">DNA-binding transcriptional regulator LsrR, DeoR family</fullName>
    </submittedName>
</protein>
<evidence type="ECO:0000256" key="1">
    <source>
        <dbReference type="ARBA" id="ARBA00010466"/>
    </source>
</evidence>
<reference evidence="7 8" key="1">
    <citation type="submission" date="2017-06" db="EMBL/GenBank/DDBJ databases">
        <authorList>
            <person name="Kim H.J."/>
            <person name="Triplett B.A."/>
        </authorList>
    </citation>
    <scope>NUCLEOTIDE SEQUENCE [LARGE SCALE GENOMIC DNA]</scope>
    <source>
        <strain evidence="7 8">B29T1</strain>
    </source>
</reference>
<dbReference type="GO" id="GO:0003700">
    <property type="term" value="F:DNA-binding transcription factor activity"/>
    <property type="evidence" value="ECO:0007669"/>
    <property type="project" value="InterPro"/>
</dbReference>
<dbReference type="InterPro" id="IPR000835">
    <property type="entry name" value="HTH_MarR-typ"/>
</dbReference>
<evidence type="ECO:0000313" key="7">
    <source>
        <dbReference type="EMBL" id="SNB64960.1"/>
    </source>
</evidence>
<gene>
    <name evidence="7" type="ORF">SAMN07250955_104171</name>
</gene>
<dbReference type="OrthoDB" id="7065657at2"/>
<dbReference type="PANTHER" id="PTHR34294:SF1">
    <property type="entry name" value="TRANSCRIPTIONAL REGULATOR LSRR"/>
    <property type="match status" value="1"/>
</dbReference>